<sequence>MTEVKLNIYQKLQKCRVEIQNKKIKATGKNEYSNYEYLELSDFLPAVNEVAKNNNLCTLFQFGIEKATLTIIDTEDLNSKIEFSTPVAIAQLKGCNQMQNVGGTQTYARRYLYMSAFEISESDLLNKLEEDKEAVEGMQKIDSSKVQTLKNLIEKTGTKEVDFLKWRKVKSIEDITNIAFYECINMLDKKMKKIEDDLKGAI</sequence>
<proteinExistence type="predicted"/>
<reference evidence="1" key="1">
    <citation type="journal article" date="2025" name="Int. J. Syst. Evol. Microbiol.">
        <title>Inconstantimicrobium mannanitabidum sp. nov., a novel member of the family Clostridiaceae isolated from anoxic soil under the treatment of reductive soil disinfestation.</title>
        <authorList>
            <person name="Ueki A."/>
            <person name="Tonouchi A."/>
            <person name="Honma S."/>
            <person name="Kaku N."/>
            <person name="Ueki K."/>
        </authorList>
    </citation>
    <scope>NUCLEOTIDE SEQUENCE</scope>
    <source>
        <strain evidence="1">TW13</strain>
    </source>
</reference>
<dbReference type="Proteomes" id="UP001058074">
    <property type="component" value="Unassembled WGS sequence"/>
</dbReference>
<name>A0ACB5R9B4_9CLOT</name>
<evidence type="ECO:0000313" key="1">
    <source>
        <dbReference type="EMBL" id="GKX65614.1"/>
    </source>
</evidence>
<comment type="caution">
    <text evidence="1">The sequence shown here is derived from an EMBL/GenBank/DDBJ whole genome shotgun (WGS) entry which is preliminary data.</text>
</comment>
<gene>
    <name evidence="1" type="ORF">rsdtw13_08720</name>
</gene>
<dbReference type="EMBL" id="BROD01000001">
    <property type="protein sequence ID" value="GKX65614.1"/>
    <property type="molecule type" value="Genomic_DNA"/>
</dbReference>
<evidence type="ECO:0000313" key="2">
    <source>
        <dbReference type="Proteomes" id="UP001058074"/>
    </source>
</evidence>
<protein>
    <submittedName>
        <fullName evidence="1">Essential recombination function protein</fullName>
    </submittedName>
</protein>
<accession>A0ACB5R9B4</accession>
<organism evidence="1 2">
    <name type="scientific">Inconstantimicrobium mannanitabidum</name>
    <dbReference type="NCBI Taxonomy" id="1604901"/>
    <lineage>
        <taxon>Bacteria</taxon>
        <taxon>Bacillati</taxon>
        <taxon>Bacillota</taxon>
        <taxon>Clostridia</taxon>
        <taxon>Eubacteriales</taxon>
        <taxon>Clostridiaceae</taxon>
        <taxon>Inconstantimicrobium</taxon>
    </lineage>
</organism>
<keyword evidence="2" id="KW-1185">Reference proteome</keyword>